<protein>
    <submittedName>
        <fullName evidence="2">Uncharacterized protein</fullName>
    </submittedName>
</protein>
<comment type="caution">
    <text evidence="2">The sequence shown here is derived from an EMBL/GenBank/DDBJ whole genome shotgun (WGS) entry which is preliminary data.</text>
</comment>
<organism evidence="2 3">
    <name type="scientific">Candidatus Woesebacteria bacterium RIFCSPLOWO2_01_FULL_39_10</name>
    <dbReference type="NCBI Taxonomy" id="1802516"/>
    <lineage>
        <taxon>Bacteria</taxon>
        <taxon>Candidatus Woeseibacteriota</taxon>
    </lineage>
</organism>
<sequence length="434" mass="46530">MLLSILVAMAIFAILAHALFTIIASSFELVSFNKARVTARHLAQEKIELIRNLSYADVGTVGGIPDGILTQQEDVVRNGLNYIVKTDVLYVDDSYDNVAPTDTSPEDYKRARVEVSWAGLAASRKNPVVLITDISAFATAVVDGGTLIILVFDSNGDPVSQADVTIVSSGITPSVNLTTKTDSNGGVVIPGATPCIECYKITVTKTGMSTDRTYSTSEVTNPLKPYASIFQDDVTQISFTIDDLGNLNISSVDSRENNFNPLGNVSFRLYGNKIVGTDAFAQPVYKYDQTLITNGSGTLALSSMEWDVYRVEMPASTSYDISGASPLLPLYLTPGGSLDFTFATDFHTDHSFFLTVKDPAQNLIASSSASLSDGSSYDETKFTGDSGNPDHGQVLFSNLTEQIYNLVATASGFVDFTGDFDVSGYTKADVVLAP</sequence>
<proteinExistence type="predicted"/>
<evidence type="ECO:0000313" key="2">
    <source>
        <dbReference type="EMBL" id="OGM60921.1"/>
    </source>
</evidence>
<evidence type="ECO:0000313" key="3">
    <source>
        <dbReference type="Proteomes" id="UP000179018"/>
    </source>
</evidence>
<feature type="region of interest" description="Disordered" evidence="1">
    <location>
        <begin position="369"/>
        <end position="388"/>
    </location>
</feature>
<accession>A0A1F8BA59</accession>
<evidence type="ECO:0000256" key="1">
    <source>
        <dbReference type="SAM" id="MobiDB-lite"/>
    </source>
</evidence>
<dbReference type="EMBL" id="MGHC01000004">
    <property type="protein sequence ID" value="OGM60921.1"/>
    <property type="molecule type" value="Genomic_DNA"/>
</dbReference>
<name>A0A1F8BA59_9BACT</name>
<dbReference type="Proteomes" id="UP000179018">
    <property type="component" value="Unassembled WGS sequence"/>
</dbReference>
<gene>
    <name evidence="2" type="ORF">A3A75_02420</name>
</gene>
<reference evidence="2 3" key="1">
    <citation type="journal article" date="2016" name="Nat. Commun.">
        <title>Thousands of microbial genomes shed light on interconnected biogeochemical processes in an aquifer system.</title>
        <authorList>
            <person name="Anantharaman K."/>
            <person name="Brown C.T."/>
            <person name="Hug L.A."/>
            <person name="Sharon I."/>
            <person name="Castelle C.J."/>
            <person name="Probst A.J."/>
            <person name="Thomas B.C."/>
            <person name="Singh A."/>
            <person name="Wilkins M.J."/>
            <person name="Karaoz U."/>
            <person name="Brodie E.L."/>
            <person name="Williams K.H."/>
            <person name="Hubbard S.S."/>
            <person name="Banfield J.F."/>
        </authorList>
    </citation>
    <scope>NUCLEOTIDE SEQUENCE [LARGE SCALE GENOMIC DNA]</scope>
</reference>
<dbReference type="Gene3D" id="2.60.40.1120">
    <property type="entry name" value="Carboxypeptidase-like, regulatory domain"/>
    <property type="match status" value="1"/>
</dbReference>
<dbReference type="STRING" id="1802516.A3A75_02420"/>
<dbReference type="AlphaFoldDB" id="A0A1F8BA59"/>